<dbReference type="PANTHER" id="PTHR15976:SF16">
    <property type="entry name" value="ASTEROID DOMAIN-CONTAINING PROTEIN"/>
    <property type="match status" value="1"/>
</dbReference>
<feature type="region of interest" description="Disordered" evidence="2">
    <location>
        <begin position="1022"/>
        <end position="1066"/>
    </location>
</feature>
<gene>
    <name evidence="3" type="primary">FAM120C</name>
    <name evidence="3" type="ORF">BLAG_LOCUS19840</name>
</gene>
<dbReference type="Proteomes" id="UP000838412">
    <property type="component" value="Chromosome 5"/>
</dbReference>
<feature type="region of interest" description="Disordered" evidence="2">
    <location>
        <begin position="333"/>
        <end position="368"/>
    </location>
</feature>
<dbReference type="Gene3D" id="3.40.50.1010">
    <property type="entry name" value="5'-nuclease"/>
    <property type="match status" value="1"/>
</dbReference>
<dbReference type="CDD" id="cd18672">
    <property type="entry name" value="PIN_FAM120B-like"/>
    <property type="match status" value="1"/>
</dbReference>
<feature type="compositionally biased region" description="Acidic residues" evidence="2">
    <location>
        <begin position="1147"/>
        <end position="1161"/>
    </location>
</feature>
<feature type="compositionally biased region" description="Low complexity" evidence="2">
    <location>
        <begin position="513"/>
        <end position="532"/>
    </location>
</feature>
<comment type="similarity">
    <text evidence="1">Belongs to the constitutive coactivator of PPAR-gamma family.</text>
</comment>
<dbReference type="AlphaFoldDB" id="A0A8J9ZZF5"/>
<organism evidence="3 4">
    <name type="scientific">Branchiostoma lanceolatum</name>
    <name type="common">Common lancelet</name>
    <name type="synonym">Amphioxus lanceolatum</name>
    <dbReference type="NCBI Taxonomy" id="7740"/>
    <lineage>
        <taxon>Eukaryota</taxon>
        <taxon>Metazoa</taxon>
        <taxon>Chordata</taxon>
        <taxon>Cephalochordata</taxon>
        <taxon>Leptocardii</taxon>
        <taxon>Amphioxiformes</taxon>
        <taxon>Branchiostomatidae</taxon>
        <taxon>Branchiostoma</taxon>
    </lineage>
</organism>
<dbReference type="FunFam" id="3.40.50.1010:FF:000009">
    <property type="entry name" value="Constitutive coactivator of PPAR-gamma-like protein 1"/>
    <property type="match status" value="1"/>
</dbReference>
<feature type="compositionally biased region" description="Basic residues" evidence="2">
    <location>
        <begin position="1032"/>
        <end position="1041"/>
    </location>
</feature>
<feature type="compositionally biased region" description="Polar residues" evidence="2">
    <location>
        <begin position="1127"/>
        <end position="1137"/>
    </location>
</feature>
<dbReference type="GO" id="GO:0005634">
    <property type="term" value="C:nucleus"/>
    <property type="evidence" value="ECO:0007669"/>
    <property type="project" value="TreeGrafter"/>
</dbReference>
<feature type="compositionally biased region" description="Polar residues" evidence="2">
    <location>
        <begin position="1240"/>
        <end position="1252"/>
    </location>
</feature>
<keyword evidence="4" id="KW-1185">Reference proteome</keyword>
<sequence length="1280" mass="140116">MGVQGLQDYIEAHCQRACVSVELQRIARGRVGKRPPNAPLCLVVDAENCLHRLYGGSFRDWVCGGQWNEMLAFVGALTRACHAANIELVVCFNGAVEKPRLPEWIKRQNNNRQTAYQIFCHLHNKATPPPKVWFTPPVSLASCIRLALRHFGVRCYQSLTDHHHEVMAFCRQHEFHGVVARDSDYAVFDPPRYFSSEKLKLSRNGRSLTTVQYLMDEVGKELGLTPEKLVIFAALLGNHILPDEDLASFHWALLGPTHPLAGLKVRAHQLVLPPCDVVIKAVAEYVKNLPSVDDLDKVAQDVFQHSETRKDDKMKKFKESVMYYRAGTKDGNWPILQAVDPQPSTNQEPDAGPDQTPQEQPQECAGVRDTTMPEIVVSEVMESAQQGNPQIVVSKELDTVNEDMQNALKSEIEAQLEDDLDRKMQNMTLETIEDSSSETSTLDSSQELTNIATASEETKAAGDMSPSERFSPKVAWEKITREEEEREREEALRRGGDPAADSKGGPPQVTRMASPASQTSTSDTTSTASSSANQTPEAKDPTAGIPSLMSTPVRPYLDVTIPKLPTISPSVLLTAQYRHKLGLMNPWIYQIITQGEIKIDLTLEDDAMKDLPSAAELWRPARQLTYGILFNVAHQGKKKKGKEQAPRRQVIVKEWCVQKGRSIQKPELVEALPLDWKVSRGPYVFRTDVPKVKQLWFGQEIEDKNRRLRAFLSCMLADTPAMLKPLYVPHHLLVLCCVLRYMLQWPGRPLLRRHELDAFLAQSVDPRLANPQALETMQVPMVTTRGVQIAALFMRGVETAMFANEACGAPIVWELTCPWLFFDGKLFHTKLLKSSANKPLRELCDGQMDQVAKVERMRQSILEGLTNDWARMPLPRMGPMGMGGYGGLLPPPNLRPAGSLGPLPGRGRGLAGKINNLGKPVSGRGGKLQIAGIPVGEWAGNPSGVGNYQPPQVTSVGGYRKGVSYQIPPRGRGMSRGGMAMRGRGAMHPMYHGARSAAAWGIQDPGMYYDYSQPAPYYMGTYPLPGQQYRNNNKKNKKNKKGNNNNKGGKVQEQGQGAGGVGEAGDASSQLAGITLALRNKVQSKGSGRGCTVETGDAEVGGGAIPVSQLGSGDVKDVATEEEDVEQTANGDLTEQNESVDAAPVENPDDDVYVSSSDESEEDLVATVTSTVLEEAAEVSSAGLEETVDVAIADQEETVNVAISDLETDAMLSKASLTSDISPSKIEASLLEEEEHDLSTDSGELQNGNVMSPDSGLGDHSTPEKASSLTDTGTSQEVQG</sequence>
<accession>A0A8J9ZZF5</accession>
<feature type="region of interest" description="Disordered" evidence="2">
    <location>
        <begin position="1218"/>
        <end position="1280"/>
    </location>
</feature>
<evidence type="ECO:0000256" key="2">
    <source>
        <dbReference type="SAM" id="MobiDB-lite"/>
    </source>
</evidence>
<evidence type="ECO:0000256" key="1">
    <source>
        <dbReference type="ARBA" id="ARBA00009495"/>
    </source>
</evidence>
<feature type="region of interest" description="Disordered" evidence="2">
    <location>
        <begin position="455"/>
        <end position="549"/>
    </location>
</feature>
<proteinExistence type="inferred from homology"/>
<name>A0A8J9ZZF5_BRALA</name>
<dbReference type="EMBL" id="OV696690">
    <property type="protein sequence ID" value="CAH1266152.1"/>
    <property type="molecule type" value="Genomic_DNA"/>
</dbReference>
<evidence type="ECO:0000313" key="4">
    <source>
        <dbReference type="Proteomes" id="UP000838412"/>
    </source>
</evidence>
<feature type="region of interest" description="Disordered" evidence="2">
    <location>
        <begin position="1142"/>
        <end position="1161"/>
    </location>
</feature>
<evidence type="ECO:0000313" key="3">
    <source>
        <dbReference type="EMBL" id="CAH1266152.1"/>
    </source>
</evidence>
<dbReference type="InterPro" id="IPR029060">
    <property type="entry name" value="PIN-like_dom_sf"/>
</dbReference>
<dbReference type="PANTHER" id="PTHR15976">
    <property type="entry name" value="CONSTITUTIVE COACTIVATOR OF PEROXISOME PROLIFERATOR-ACTIVATED RECEPTOR GAMMA"/>
    <property type="match status" value="1"/>
</dbReference>
<dbReference type="SUPFAM" id="SSF88723">
    <property type="entry name" value="PIN domain-like"/>
    <property type="match status" value="1"/>
</dbReference>
<reference evidence="3" key="1">
    <citation type="submission" date="2022-01" db="EMBL/GenBank/DDBJ databases">
        <authorList>
            <person name="Braso-Vives M."/>
        </authorList>
    </citation>
    <scope>NUCLEOTIDE SEQUENCE</scope>
</reference>
<feature type="region of interest" description="Disordered" evidence="2">
    <location>
        <begin position="1102"/>
        <end position="1137"/>
    </location>
</feature>
<dbReference type="OrthoDB" id="10061469at2759"/>
<feature type="compositionally biased region" description="Low complexity" evidence="2">
    <location>
        <begin position="1042"/>
        <end position="1055"/>
    </location>
</feature>
<protein>
    <submittedName>
        <fullName evidence="3">FAM120C protein</fullName>
    </submittedName>
</protein>
<feature type="compositionally biased region" description="Basic and acidic residues" evidence="2">
    <location>
        <begin position="475"/>
        <end position="496"/>
    </location>
</feature>
<dbReference type="InterPro" id="IPR026784">
    <property type="entry name" value="Coact_PPARg"/>
</dbReference>
<feature type="compositionally biased region" description="Polar residues" evidence="2">
    <location>
        <begin position="1264"/>
        <end position="1280"/>
    </location>
</feature>